<keyword evidence="6" id="KW-0511">Multifunctional enzyme</keyword>
<dbReference type="GO" id="GO:0047710">
    <property type="term" value="F:bis(5'-adenosyl)-triphosphatase activity"/>
    <property type="evidence" value="ECO:0007669"/>
    <property type="project" value="UniProtKB-EC"/>
</dbReference>
<dbReference type="GO" id="GO:0016811">
    <property type="term" value="F:hydrolase activity, acting on carbon-nitrogen (but not peptide) bonds, in linear amides"/>
    <property type="evidence" value="ECO:0007669"/>
    <property type="project" value="InterPro"/>
</dbReference>
<proteinExistence type="inferred from homology"/>
<protein>
    <recommendedName>
        <fullName evidence="10">Nitrilase and fragile histidine triad fusion protein NitFhit</fullName>
        <ecNumber evidence="3">3.6.1.29</ecNumber>
    </recommendedName>
</protein>
<keyword evidence="18" id="KW-1185">Reference proteome</keyword>
<dbReference type="InterPro" id="IPR011146">
    <property type="entry name" value="HIT-like"/>
</dbReference>
<dbReference type="CDD" id="cd01275">
    <property type="entry name" value="FHIT"/>
    <property type="match status" value="1"/>
</dbReference>
<dbReference type="Pfam" id="PF01230">
    <property type="entry name" value="HIT"/>
    <property type="match status" value="1"/>
</dbReference>
<evidence type="ECO:0000256" key="12">
    <source>
        <dbReference type="PIRSR" id="PIRSR639383-2"/>
    </source>
</evidence>
<sequence length="455" mass="51199">MLNILPLRAQQARSFTKMRKSLIAVTQLNCKEDKSENLAACSKLIEKAAFNRAKAIFLPENCDYIAPDSESVVAMAEPLDGDLIREYQRLAKKFDIWISVGGFHQKIANREEKRMKIKNTHVLISSDGSIASEYDKIHLFDVSIPEEGVHLKESAMCDPGVEIKEPVNTPFGNVALGVCYDLRFPEMAQAHAALGADILTFPSAFTVATGMAHWEPLLRARAIETQCYVIAAAQTGKHNPKRISYGHAMVVDPWGAIIAQCSEGVGIAFAEVDLDYLKSVRTRIPVQSHKRPDIYLEKFSRQSPLPENDAEYQFGQVTLKGEIIFYVTKYTMAFVNLKCVVPGHVLVSPIRPALRIENMDACETTDLFLTVKKVQAVLEKVHETTSSTMSIQDGVDAGQTIRHVHVHVLPRKMGDFERPDDIYNHIHKHDKTDEKPSRSREDMVEECKQLRKYFC</sequence>
<evidence type="ECO:0000256" key="7">
    <source>
        <dbReference type="ARBA" id="ARBA00047780"/>
    </source>
</evidence>
<dbReference type="PROSITE" id="PS50263">
    <property type="entry name" value="CN_HYDROLASE"/>
    <property type="match status" value="1"/>
</dbReference>
<organism evidence="17 18">
    <name type="scientific">Artemia franciscana</name>
    <name type="common">Brine shrimp</name>
    <name type="synonym">Artemia sanfranciscana</name>
    <dbReference type="NCBI Taxonomy" id="6661"/>
    <lineage>
        <taxon>Eukaryota</taxon>
        <taxon>Metazoa</taxon>
        <taxon>Ecdysozoa</taxon>
        <taxon>Arthropoda</taxon>
        <taxon>Crustacea</taxon>
        <taxon>Branchiopoda</taxon>
        <taxon>Anostraca</taxon>
        <taxon>Artemiidae</taxon>
        <taxon>Artemia</taxon>
    </lineage>
</organism>
<evidence type="ECO:0000256" key="14">
    <source>
        <dbReference type="PROSITE-ProRule" id="PRU00464"/>
    </source>
</evidence>
<dbReference type="InterPro" id="IPR045254">
    <property type="entry name" value="Nit1/2_C-N_Hydrolase"/>
</dbReference>
<dbReference type="Gene3D" id="3.30.428.10">
    <property type="entry name" value="HIT-like"/>
    <property type="match status" value="1"/>
</dbReference>
<comment type="subunit">
    <text evidence="2">Homotetramer.</text>
</comment>
<evidence type="ECO:0000256" key="11">
    <source>
        <dbReference type="PIRSR" id="PIRSR639383-1"/>
    </source>
</evidence>
<dbReference type="PROSITE" id="PS00892">
    <property type="entry name" value="HIT_1"/>
    <property type="match status" value="1"/>
</dbReference>
<dbReference type="GO" id="GO:0000166">
    <property type="term" value="F:nucleotide binding"/>
    <property type="evidence" value="ECO:0007669"/>
    <property type="project" value="UniProtKB-KW"/>
</dbReference>
<dbReference type="EC" id="3.6.1.29" evidence="3"/>
<evidence type="ECO:0000256" key="9">
    <source>
        <dbReference type="ARBA" id="ARBA00061127"/>
    </source>
</evidence>
<dbReference type="InterPro" id="IPR036526">
    <property type="entry name" value="C-N_Hydrolase_sf"/>
</dbReference>
<name>A0AA88LAQ3_ARTSF</name>
<dbReference type="FunFam" id="3.30.428.10:FF:000011">
    <property type="entry name" value="Fragile histidine triad"/>
    <property type="match status" value="1"/>
</dbReference>
<evidence type="ECO:0000259" key="16">
    <source>
        <dbReference type="PROSITE" id="PS51084"/>
    </source>
</evidence>
<dbReference type="PANTHER" id="PTHR23088">
    <property type="entry name" value="NITRILASE-RELATED"/>
    <property type="match status" value="1"/>
</dbReference>
<dbReference type="SUPFAM" id="SSF56317">
    <property type="entry name" value="Carbon-nitrogen hydrolase"/>
    <property type="match status" value="1"/>
</dbReference>
<dbReference type="EMBL" id="JAVRJZ010000013">
    <property type="protein sequence ID" value="KAK2714405.1"/>
    <property type="molecule type" value="Genomic_DNA"/>
</dbReference>
<accession>A0AA88LAQ3</accession>
<feature type="domain" description="HIT" evidence="16">
    <location>
        <begin position="310"/>
        <end position="418"/>
    </location>
</feature>
<feature type="domain" description="CN hydrolase" evidence="15">
    <location>
        <begin position="21"/>
        <end position="274"/>
    </location>
</feature>
<comment type="catalytic activity">
    <reaction evidence="7">
        <text>P(1),P(3)-bis(5'-adenosyl) triphosphate + H2O = AMP + ADP + 2 H(+)</text>
        <dbReference type="Rhea" id="RHEA:13893"/>
        <dbReference type="ChEBI" id="CHEBI:15377"/>
        <dbReference type="ChEBI" id="CHEBI:15378"/>
        <dbReference type="ChEBI" id="CHEBI:58529"/>
        <dbReference type="ChEBI" id="CHEBI:456215"/>
        <dbReference type="ChEBI" id="CHEBI:456216"/>
        <dbReference type="EC" id="3.6.1.29"/>
    </reaction>
</comment>
<keyword evidence="4" id="KW-0547">Nucleotide-binding</keyword>
<evidence type="ECO:0000313" key="17">
    <source>
        <dbReference type="EMBL" id="KAK2714405.1"/>
    </source>
</evidence>
<dbReference type="SUPFAM" id="SSF54197">
    <property type="entry name" value="HIT-like"/>
    <property type="match status" value="1"/>
</dbReference>
<evidence type="ECO:0000256" key="2">
    <source>
        <dbReference type="ARBA" id="ARBA00011881"/>
    </source>
</evidence>
<dbReference type="InterPro" id="IPR019808">
    <property type="entry name" value="Histidine_triad_CS"/>
</dbReference>
<evidence type="ECO:0000256" key="1">
    <source>
        <dbReference type="ARBA" id="ARBA00001936"/>
    </source>
</evidence>
<comment type="similarity">
    <text evidence="9">In the N-terminal section; belongs to the UPF0012 family.</text>
</comment>
<evidence type="ECO:0000256" key="6">
    <source>
        <dbReference type="ARBA" id="ARBA00023268"/>
    </source>
</evidence>
<evidence type="ECO:0000256" key="4">
    <source>
        <dbReference type="ARBA" id="ARBA00022741"/>
    </source>
</evidence>
<dbReference type="GO" id="GO:0006139">
    <property type="term" value="P:nucleobase-containing compound metabolic process"/>
    <property type="evidence" value="ECO:0007669"/>
    <property type="project" value="TreeGrafter"/>
</dbReference>
<dbReference type="PROSITE" id="PS01227">
    <property type="entry name" value="UPF0012"/>
    <property type="match status" value="1"/>
</dbReference>
<evidence type="ECO:0000256" key="5">
    <source>
        <dbReference type="ARBA" id="ARBA00022801"/>
    </source>
</evidence>
<dbReference type="PROSITE" id="PS51084">
    <property type="entry name" value="HIT_2"/>
    <property type="match status" value="1"/>
</dbReference>
<dbReference type="Pfam" id="PF00795">
    <property type="entry name" value="CN_hydrolase"/>
    <property type="match status" value="1"/>
</dbReference>
<dbReference type="CDD" id="cd07572">
    <property type="entry name" value="nit"/>
    <property type="match status" value="1"/>
</dbReference>
<dbReference type="FunFam" id="3.60.110.10:FF:000005">
    <property type="entry name" value="nitrilase homolog 1 isoform X1"/>
    <property type="match status" value="1"/>
</dbReference>
<reference evidence="17" key="1">
    <citation type="submission" date="2023-07" db="EMBL/GenBank/DDBJ databases">
        <title>Chromosome-level genome assembly of Artemia franciscana.</title>
        <authorList>
            <person name="Jo E."/>
        </authorList>
    </citation>
    <scope>NUCLEOTIDE SEQUENCE</scope>
    <source>
        <tissue evidence="17">Whole body</tissue>
    </source>
</reference>
<dbReference type="EMBL" id="JAVRJZ010000013">
    <property type="protein sequence ID" value="KAK2714404.1"/>
    <property type="molecule type" value="Genomic_DNA"/>
</dbReference>
<gene>
    <name evidence="17" type="ORF">QYM36_008836</name>
</gene>
<dbReference type="Proteomes" id="UP001187531">
    <property type="component" value="Unassembled WGS sequence"/>
</dbReference>
<feature type="binding site" evidence="12">
    <location>
        <position position="392"/>
    </location>
    <ligand>
        <name>substrate</name>
    </ligand>
</feature>
<feature type="site" description="Important for induction of apoptosis" evidence="13">
    <location>
        <position position="423"/>
    </location>
</feature>
<comment type="function">
    <text evidence="8">Cleaves A-5'-PPP-5'A to yield AMP and ADP.</text>
</comment>
<comment type="cofactor">
    <cofactor evidence="1">
        <name>Mn(2+)</name>
        <dbReference type="ChEBI" id="CHEBI:29035"/>
    </cofactor>
</comment>
<evidence type="ECO:0000256" key="8">
    <source>
        <dbReference type="ARBA" id="ARBA00057461"/>
    </source>
</evidence>
<keyword evidence="5" id="KW-0378">Hydrolase</keyword>
<dbReference type="InterPro" id="IPR001110">
    <property type="entry name" value="UPF0012_CS"/>
</dbReference>
<feature type="binding site" evidence="12">
    <location>
        <position position="336"/>
    </location>
    <ligand>
        <name>substrate</name>
    </ligand>
</feature>
<dbReference type="Gene3D" id="3.60.110.10">
    <property type="entry name" value="Carbon-nitrogen hydrolase"/>
    <property type="match status" value="1"/>
</dbReference>
<dbReference type="InterPro" id="IPR003010">
    <property type="entry name" value="C-N_Hydrolase"/>
</dbReference>
<evidence type="ECO:0000256" key="13">
    <source>
        <dbReference type="PIRSR" id="PIRSR639383-3"/>
    </source>
</evidence>
<dbReference type="InterPro" id="IPR039383">
    <property type="entry name" value="FHIT"/>
</dbReference>
<dbReference type="InterPro" id="IPR036265">
    <property type="entry name" value="HIT-like_sf"/>
</dbReference>
<evidence type="ECO:0000259" key="15">
    <source>
        <dbReference type="PROSITE" id="PS50263"/>
    </source>
</evidence>
<evidence type="ECO:0000256" key="10">
    <source>
        <dbReference type="ARBA" id="ARBA00069577"/>
    </source>
</evidence>
<dbReference type="PANTHER" id="PTHR23088:SF27">
    <property type="entry name" value="DEAMINATED GLUTATHIONE AMIDASE"/>
    <property type="match status" value="1"/>
</dbReference>
<evidence type="ECO:0000313" key="18">
    <source>
        <dbReference type="Proteomes" id="UP001187531"/>
    </source>
</evidence>
<feature type="short sequence motif" description="Histidine triad motif" evidence="14">
    <location>
        <begin position="403"/>
        <end position="407"/>
    </location>
</feature>
<comment type="caution">
    <text evidence="17">The sequence shown here is derived from an EMBL/GenBank/DDBJ whole genome shotgun (WGS) entry which is preliminary data.</text>
</comment>
<feature type="active site" description="Tele-AMP-histidine intermediate" evidence="11">
    <location>
        <position position="405"/>
    </location>
</feature>
<dbReference type="AlphaFoldDB" id="A0AA88LAQ3"/>
<feature type="binding site" evidence="12">
    <location>
        <position position="407"/>
    </location>
    <ligand>
        <name>substrate</name>
    </ligand>
</feature>
<evidence type="ECO:0000256" key="3">
    <source>
        <dbReference type="ARBA" id="ARBA00012377"/>
    </source>
</evidence>